<protein>
    <submittedName>
        <fullName evidence="1">Uncharacterized protein</fullName>
    </submittedName>
</protein>
<organism evidence="1 2">
    <name type="scientific">Dendrothele bispora (strain CBS 962.96)</name>
    <dbReference type="NCBI Taxonomy" id="1314807"/>
    <lineage>
        <taxon>Eukaryota</taxon>
        <taxon>Fungi</taxon>
        <taxon>Dikarya</taxon>
        <taxon>Basidiomycota</taxon>
        <taxon>Agaricomycotina</taxon>
        <taxon>Agaricomycetes</taxon>
        <taxon>Agaricomycetidae</taxon>
        <taxon>Agaricales</taxon>
        <taxon>Agaricales incertae sedis</taxon>
        <taxon>Dendrothele</taxon>
    </lineage>
</organism>
<feature type="non-terminal residue" evidence="1">
    <location>
        <position position="53"/>
    </location>
</feature>
<dbReference type="Proteomes" id="UP000297245">
    <property type="component" value="Unassembled WGS sequence"/>
</dbReference>
<accession>A0A4S8LKL9</accession>
<proteinExistence type="predicted"/>
<keyword evidence="2" id="KW-1185">Reference proteome</keyword>
<reference evidence="1 2" key="1">
    <citation type="journal article" date="2019" name="Nat. Ecol. Evol.">
        <title>Megaphylogeny resolves global patterns of mushroom evolution.</title>
        <authorList>
            <person name="Varga T."/>
            <person name="Krizsan K."/>
            <person name="Foldi C."/>
            <person name="Dima B."/>
            <person name="Sanchez-Garcia M."/>
            <person name="Sanchez-Ramirez S."/>
            <person name="Szollosi G.J."/>
            <person name="Szarkandi J.G."/>
            <person name="Papp V."/>
            <person name="Albert L."/>
            <person name="Andreopoulos W."/>
            <person name="Angelini C."/>
            <person name="Antonin V."/>
            <person name="Barry K.W."/>
            <person name="Bougher N.L."/>
            <person name="Buchanan P."/>
            <person name="Buyck B."/>
            <person name="Bense V."/>
            <person name="Catcheside P."/>
            <person name="Chovatia M."/>
            <person name="Cooper J."/>
            <person name="Damon W."/>
            <person name="Desjardin D."/>
            <person name="Finy P."/>
            <person name="Geml J."/>
            <person name="Haridas S."/>
            <person name="Hughes K."/>
            <person name="Justo A."/>
            <person name="Karasinski D."/>
            <person name="Kautmanova I."/>
            <person name="Kiss B."/>
            <person name="Kocsube S."/>
            <person name="Kotiranta H."/>
            <person name="LaButti K.M."/>
            <person name="Lechner B.E."/>
            <person name="Liimatainen K."/>
            <person name="Lipzen A."/>
            <person name="Lukacs Z."/>
            <person name="Mihaltcheva S."/>
            <person name="Morgado L.N."/>
            <person name="Niskanen T."/>
            <person name="Noordeloos M.E."/>
            <person name="Ohm R.A."/>
            <person name="Ortiz-Santana B."/>
            <person name="Ovrebo C."/>
            <person name="Racz N."/>
            <person name="Riley R."/>
            <person name="Savchenko A."/>
            <person name="Shiryaev A."/>
            <person name="Soop K."/>
            <person name="Spirin V."/>
            <person name="Szebenyi C."/>
            <person name="Tomsovsky M."/>
            <person name="Tulloss R.E."/>
            <person name="Uehling J."/>
            <person name="Grigoriev I.V."/>
            <person name="Vagvolgyi C."/>
            <person name="Papp T."/>
            <person name="Martin F.M."/>
            <person name="Miettinen O."/>
            <person name="Hibbett D.S."/>
            <person name="Nagy L.G."/>
        </authorList>
    </citation>
    <scope>NUCLEOTIDE SEQUENCE [LARGE SCALE GENOMIC DNA]</scope>
    <source>
        <strain evidence="1 2">CBS 962.96</strain>
    </source>
</reference>
<dbReference type="AlphaFoldDB" id="A0A4S8LKL9"/>
<gene>
    <name evidence="1" type="ORF">K435DRAFT_781620</name>
</gene>
<evidence type="ECO:0000313" key="2">
    <source>
        <dbReference type="Proteomes" id="UP000297245"/>
    </source>
</evidence>
<name>A0A4S8LKL9_DENBC</name>
<sequence>MNKLLVLSAHLASAKQQLANHLQVPKPQILFCTYPVVEDVLRVISPNSFPKYS</sequence>
<evidence type="ECO:0000313" key="1">
    <source>
        <dbReference type="EMBL" id="THU89453.1"/>
    </source>
</evidence>
<dbReference type="EMBL" id="ML179367">
    <property type="protein sequence ID" value="THU89453.1"/>
    <property type="molecule type" value="Genomic_DNA"/>
</dbReference>